<dbReference type="Proteomes" id="UP000249898">
    <property type="component" value="Chromosome"/>
</dbReference>
<dbReference type="AlphaFoldDB" id="A0A2Z4PXI4"/>
<protein>
    <submittedName>
        <fullName evidence="2">Transcriptional regulator</fullName>
    </submittedName>
</protein>
<dbReference type="InterPro" id="IPR009057">
    <property type="entry name" value="Homeodomain-like_sf"/>
</dbReference>
<dbReference type="SUPFAM" id="SSF46689">
    <property type="entry name" value="Homeodomain-like"/>
    <property type="match status" value="1"/>
</dbReference>
<feature type="domain" description="Mor transcription activator" evidence="1">
    <location>
        <begin position="33"/>
        <end position="134"/>
    </location>
</feature>
<evidence type="ECO:0000259" key="1">
    <source>
        <dbReference type="Pfam" id="PF08765"/>
    </source>
</evidence>
<organism evidence="2 3">
    <name type="scientific">Marinomonas primoryensis</name>
    <dbReference type="NCBI Taxonomy" id="178399"/>
    <lineage>
        <taxon>Bacteria</taxon>
        <taxon>Pseudomonadati</taxon>
        <taxon>Pseudomonadota</taxon>
        <taxon>Gammaproteobacteria</taxon>
        <taxon>Oceanospirillales</taxon>
        <taxon>Oceanospirillaceae</taxon>
        <taxon>Marinomonas</taxon>
    </lineage>
</organism>
<sequence length="135" mass="16069">MKQQTRDETTIDAFGYSNVSIDAIEHIDDENCRWPEAMRQIYDILKHELNKAEQDETVALLQLSAICDAFGGMQFYLPRGHRLEKELKHLRIWNEFNGHNVQELCQKYKLSMQQIYRVIANMRQHETNKRQAQLF</sequence>
<dbReference type="InterPro" id="IPR014875">
    <property type="entry name" value="Mor_transcription_activator"/>
</dbReference>
<dbReference type="Pfam" id="PF08765">
    <property type="entry name" value="Mor"/>
    <property type="match status" value="1"/>
</dbReference>
<proteinExistence type="predicted"/>
<dbReference type="OrthoDB" id="6387485at2"/>
<dbReference type="InterPro" id="IPR052411">
    <property type="entry name" value="c-mor_Regulatory_Protein"/>
</dbReference>
<accession>A0A2Z4PXI4</accession>
<dbReference type="Gene3D" id="1.10.10.60">
    <property type="entry name" value="Homeodomain-like"/>
    <property type="match status" value="1"/>
</dbReference>
<dbReference type="EMBL" id="CP016181">
    <property type="protein sequence ID" value="AWY02228.1"/>
    <property type="molecule type" value="Genomic_DNA"/>
</dbReference>
<evidence type="ECO:0000313" key="3">
    <source>
        <dbReference type="Proteomes" id="UP000249898"/>
    </source>
</evidence>
<dbReference type="RefSeq" id="WP_112141370.1">
    <property type="nucleotide sequence ID" value="NZ_CP016181.1"/>
</dbReference>
<gene>
    <name evidence="2" type="ORF">A8139_21515</name>
</gene>
<dbReference type="PANTHER" id="PTHR37812:SF1">
    <property type="entry name" value="MU-LIKE PROPHAGE FLUMU PROTEIN C"/>
    <property type="match status" value="1"/>
</dbReference>
<dbReference type="PANTHER" id="PTHR37812">
    <property type="entry name" value="MU-LIKE PROPHAGE FLUMU PROTEIN C"/>
    <property type="match status" value="1"/>
</dbReference>
<name>A0A2Z4PXI4_9GAMM</name>
<reference evidence="2 3" key="1">
    <citation type="submission" date="2016-06" db="EMBL/GenBank/DDBJ databases">
        <title>The sequenced genome of the ice-adhering bacterium Marinomonas primoryensis, from Antarctica.</title>
        <authorList>
            <person name="Graham L."/>
            <person name="Vance T.D.R."/>
            <person name="Davies P.L."/>
        </authorList>
    </citation>
    <scope>NUCLEOTIDE SEQUENCE [LARGE SCALE GENOMIC DNA]</scope>
    <source>
        <strain evidence="2 3">AceL</strain>
    </source>
</reference>
<evidence type="ECO:0000313" key="2">
    <source>
        <dbReference type="EMBL" id="AWY02228.1"/>
    </source>
</evidence>